<dbReference type="InterPro" id="IPR036188">
    <property type="entry name" value="FAD/NAD-bd_sf"/>
</dbReference>
<proteinExistence type="predicted"/>
<name>A0A9D2ZYM1_ACILW</name>
<dbReference type="EMBL" id="DYWX01000047">
    <property type="protein sequence ID" value="HJF27514.1"/>
    <property type="molecule type" value="Genomic_DNA"/>
</dbReference>
<reference evidence="1" key="2">
    <citation type="submission" date="2021-09" db="EMBL/GenBank/DDBJ databases">
        <authorList>
            <person name="Gilroy R."/>
        </authorList>
    </citation>
    <scope>NUCLEOTIDE SEQUENCE</scope>
    <source>
        <strain evidence="1">CHK135-1449</strain>
    </source>
</reference>
<comment type="caution">
    <text evidence="1">The sequence shown here is derived from an EMBL/GenBank/DDBJ whole genome shotgun (WGS) entry which is preliminary data.</text>
</comment>
<sequence length="190" mass="21971">MSSKRDTHIGIFENRAECFQQFTGVQLASSKLAEFDCAGKHIAIIGTDQFTVSQLDRLTQQAQSVKVFQISPQFILPCSTRSLQRMFHHPLISKNRRLFNNRVKSILSLRYLENQVANVWLRRQLMPNLATPPKVYLKSDDYYVALQRENCQLITWPILKITGNVLYCINGDQHQVEVIVHTYLPEHNAQ</sequence>
<evidence type="ECO:0000313" key="1">
    <source>
        <dbReference type="EMBL" id="HJF27514.1"/>
    </source>
</evidence>
<gene>
    <name evidence="1" type="ORF">K8V79_04590</name>
</gene>
<accession>A0A9D2ZYM1</accession>
<dbReference type="SUPFAM" id="SSF51905">
    <property type="entry name" value="FAD/NAD(P)-binding domain"/>
    <property type="match status" value="1"/>
</dbReference>
<dbReference type="Proteomes" id="UP000787156">
    <property type="component" value="Unassembled WGS sequence"/>
</dbReference>
<evidence type="ECO:0000313" key="2">
    <source>
        <dbReference type="Proteomes" id="UP000787156"/>
    </source>
</evidence>
<protein>
    <submittedName>
        <fullName evidence="1">Flavoprotein</fullName>
    </submittedName>
</protein>
<dbReference type="AlphaFoldDB" id="A0A9D2ZYM1"/>
<reference evidence="1" key="1">
    <citation type="journal article" date="2021" name="PeerJ">
        <title>Extensive microbial diversity within the chicken gut microbiome revealed by metagenomics and culture.</title>
        <authorList>
            <person name="Gilroy R."/>
            <person name="Ravi A."/>
            <person name="Getino M."/>
            <person name="Pursley I."/>
            <person name="Horton D.L."/>
            <person name="Alikhan N.F."/>
            <person name="Baker D."/>
            <person name="Gharbi K."/>
            <person name="Hall N."/>
            <person name="Watson M."/>
            <person name="Adriaenssens E.M."/>
            <person name="Foster-Nyarko E."/>
            <person name="Jarju S."/>
            <person name="Secka A."/>
            <person name="Antonio M."/>
            <person name="Oren A."/>
            <person name="Chaudhuri R.R."/>
            <person name="La Ragione R."/>
            <person name="Hildebrand F."/>
            <person name="Pallen M.J."/>
        </authorList>
    </citation>
    <scope>NUCLEOTIDE SEQUENCE</scope>
    <source>
        <strain evidence="1">CHK135-1449</strain>
    </source>
</reference>
<organism evidence="1 2">
    <name type="scientific">Acinetobacter lwoffii</name>
    <dbReference type="NCBI Taxonomy" id="28090"/>
    <lineage>
        <taxon>Bacteria</taxon>
        <taxon>Pseudomonadati</taxon>
        <taxon>Pseudomonadota</taxon>
        <taxon>Gammaproteobacteria</taxon>
        <taxon>Moraxellales</taxon>
        <taxon>Moraxellaceae</taxon>
        <taxon>Acinetobacter</taxon>
    </lineage>
</organism>